<keyword evidence="2" id="KW-1185">Reference proteome</keyword>
<evidence type="ECO:0000259" key="1">
    <source>
        <dbReference type="Pfam" id="PF05699"/>
    </source>
</evidence>
<evidence type="ECO:0000313" key="3">
    <source>
        <dbReference type="WBParaSite" id="ACRNAN_scaffold22394.g10312.t1"/>
    </source>
</evidence>
<dbReference type="AlphaFoldDB" id="A0A914DDN6"/>
<dbReference type="PANTHER" id="PTHR47611">
    <property type="entry name" value="HAT DIMERISATION DOMAIN, C-TERMINAL"/>
    <property type="match status" value="1"/>
</dbReference>
<accession>A0A914DDN6</accession>
<evidence type="ECO:0000313" key="2">
    <source>
        <dbReference type="Proteomes" id="UP000887540"/>
    </source>
</evidence>
<dbReference type="PANTHER" id="PTHR47611:SF3">
    <property type="entry name" value="HAT C-TERMINAL DIMERISATION DOMAIN-CONTAINING PROTEIN"/>
    <property type="match status" value="1"/>
</dbReference>
<name>A0A914DDN6_9BILA</name>
<protein>
    <submittedName>
        <fullName evidence="3">HAT C-terminal dimerisation domain-containing protein</fullName>
    </submittedName>
</protein>
<dbReference type="WBParaSite" id="ACRNAN_scaffold22394.g10312.t1">
    <property type="protein sequence ID" value="ACRNAN_scaffold22394.g10312.t1"/>
    <property type="gene ID" value="ACRNAN_scaffold22394.g10312"/>
</dbReference>
<dbReference type="InterPro" id="IPR008906">
    <property type="entry name" value="HATC_C_dom"/>
</dbReference>
<dbReference type="Proteomes" id="UP000887540">
    <property type="component" value="Unplaced"/>
</dbReference>
<dbReference type="Pfam" id="PF05699">
    <property type="entry name" value="Dimer_Tnp_hAT"/>
    <property type="match status" value="1"/>
</dbReference>
<reference evidence="3" key="1">
    <citation type="submission" date="2022-11" db="UniProtKB">
        <authorList>
            <consortium name="WormBaseParasite"/>
        </authorList>
    </citation>
    <scope>IDENTIFICATION</scope>
</reference>
<sequence>KLVKLTHLKKAPCEESMNQNEVPVGSTSSQSQPDLRKEIMEYLIRSREPMKSNPLDFWKNNSKEFPLLSKAARRYLSFPATSVASEELFSTARDVYSYRRMRIRPRKAEIVIFLNRNLPLFNYKY</sequence>
<proteinExistence type="predicted"/>
<dbReference type="InterPro" id="IPR012337">
    <property type="entry name" value="RNaseH-like_sf"/>
</dbReference>
<organism evidence="2 3">
    <name type="scientific">Acrobeloides nanus</name>
    <dbReference type="NCBI Taxonomy" id="290746"/>
    <lineage>
        <taxon>Eukaryota</taxon>
        <taxon>Metazoa</taxon>
        <taxon>Ecdysozoa</taxon>
        <taxon>Nematoda</taxon>
        <taxon>Chromadorea</taxon>
        <taxon>Rhabditida</taxon>
        <taxon>Tylenchina</taxon>
        <taxon>Cephalobomorpha</taxon>
        <taxon>Cephaloboidea</taxon>
        <taxon>Cephalobidae</taxon>
        <taxon>Acrobeloides</taxon>
    </lineage>
</organism>
<feature type="domain" description="HAT C-terminal dimerisation" evidence="1">
    <location>
        <begin position="40"/>
        <end position="118"/>
    </location>
</feature>
<dbReference type="GO" id="GO:0046983">
    <property type="term" value="F:protein dimerization activity"/>
    <property type="evidence" value="ECO:0007669"/>
    <property type="project" value="InterPro"/>
</dbReference>
<dbReference type="SUPFAM" id="SSF53098">
    <property type="entry name" value="Ribonuclease H-like"/>
    <property type="match status" value="1"/>
</dbReference>